<dbReference type="SUPFAM" id="SSF53448">
    <property type="entry name" value="Nucleotide-diphospho-sugar transferases"/>
    <property type="match status" value="1"/>
</dbReference>
<comment type="caution">
    <text evidence="2">The sequence shown here is derived from an EMBL/GenBank/DDBJ whole genome shotgun (WGS) entry which is preliminary data.</text>
</comment>
<protein>
    <submittedName>
        <fullName evidence="2">UDP-Glc:alpha-D-GlcNAc-diphosphoundecaprenol beta-1,3-glucosyltransferase WfgD</fullName>
        <ecNumber evidence="2">2.4.1.305</ecNumber>
    </submittedName>
</protein>
<accession>A0A1V4J138</accession>
<gene>
    <name evidence="2" type="primary">wfgD</name>
    <name evidence="2" type="ORF">CLCHR_09430</name>
</gene>
<dbReference type="Pfam" id="PF00535">
    <property type="entry name" value="Glycos_transf_2"/>
    <property type="match status" value="1"/>
</dbReference>
<keyword evidence="2" id="KW-0808">Transferase</keyword>
<dbReference type="Gene3D" id="3.90.550.10">
    <property type="entry name" value="Spore Coat Polysaccharide Biosynthesis Protein SpsA, Chain A"/>
    <property type="match status" value="1"/>
</dbReference>
<dbReference type="STRING" id="225345.CLCHR_09430"/>
<name>A0A1V4J138_9CLOT</name>
<keyword evidence="2" id="KW-0328">Glycosyltransferase</keyword>
<dbReference type="RefSeq" id="WP_079438531.1">
    <property type="nucleotide sequence ID" value="NZ_MZGT01000009.1"/>
</dbReference>
<dbReference type="EC" id="2.4.1.305" evidence="2"/>
<organism evidence="2 3">
    <name type="scientific">Clostridium chromiireducens</name>
    <dbReference type="NCBI Taxonomy" id="225345"/>
    <lineage>
        <taxon>Bacteria</taxon>
        <taxon>Bacillati</taxon>
        <taxon>Bacillota</taxon>
        <taxon>Clostridia</taxon>
        <taxon>Eubacteriales</taxon>
        <taxon>Clostridiaceae</taxon>
        <taxon>Clostridium</taxon>
    </lineage>
</organism>
<dbReference type="PANTHER" id="PTHR22916">
    <property type="entry name" value="GLYCOSYLTRANSFERASE"/>
    <property type="match status" value="1"/>
</dbReference>
<dbReference type="AlphaFoldDB" id="A0A1V4J138"/>
<evidence type="ECO:0000313" key="2">
    <source>
        <dbReference type="EMBL" id="OPJ65367.1"/>
    </source>
</evidence>
<evidence type="ECO:0000259" key="1">
    <source>
        <dbReference type="Pfam" id="PF00535"/>
    </source>
</evidence>
<evidence type="ECO:0000313" key="3">
    <source>
        <dbReference type="Proteomes" id="UP000191056"/>
    </source>
</evidence>
<reference evidence="2 3" key="1">
    <citation type="submission" date="2017-03" db="EMBL/GenBank/DDBJ databases">
        <title>Genome sequence of Clostridium chromiireducens DSM 23318.</title>
        <authorList>
            <person name="Poehlein A."/>
            <person name="Daniel R."/>
        </authorList>
    </citation>
    <scope>NUCLEOTIDE SEQUENCE [LARGE SCALE GENOMIC DNA]</scope>
    <source>
        <strain evidence="2 3">DSM 23318</strain>
    </source>
</reference>
<dbReference type="GO" id="GO:0016757">
    <property type="term" value="F:glycosyltransferase activity"/>
    <property type="evidence" value="ECO:0007669"/>
    <property type="project" value="UniProtKB-KW"/>
</dbReference>
<dbReference type="CDD" id="cd00761">
    <property type="entry name" value="Glyco_tranf_GTA_type"/>
    <property type="match status" value="1"/>
</dbReference>
<dbReference type="OrthoDB" id="9785185at2"/>
<dbReference type="EMBL" id="MZGT01000009">
    <property type="protein sequence ID" value="OPJ65367.1"/>
    <property type="molecule type" value="Genomic_DNA"/>
</dbReference>
<proteinExistence type="predicted"/>
<sequence length="316" mass="37555">MLKFSVVIPLYNKEKYLYKTIESVLKQTYADFELIIIDDGSTDNSLKIANSFNDDRIKVYKQANAGASAARNFGIKKAEGEFIAFIDGDDIWYENFLETIISLMNKYPNLKVYGTAIGLNDYEKQIESKRRNMEEKDFIIENYFYYKIKKDIYLTASSAVVKKEVFYDIGYFQEGLRNWEDLDMWARITLKYDVAFSTKICAIYQQNIIGSASRYNGKINADFFDYPEKYILKYNVQGEKLYYMLEYIAMWKIYYARIIHSSTNNRKESLEILKKYKYTRIFKNDLIKTYIYIISPRIMRNCVKRICKSLYSIRSR</sequence>
<feature type="domain" description="Glycosyltransferase 2-like" evidence="1">
    <location>
        <begin position="5"/>
        <end position="167"/>
    </location>
</feature>
<dbReference type="InterPro" id="IPR029044">
    <property type="entry name" value="Nucleotide-diphossugar_trans"/>
</dbReference>
<keyword evidence="3" id="KW-1185">Reference proteome</keyword>
<dbReference type="InterPro" id="IPR001173">
    <property type="entry name" value="Glyco_trans_2-like"/>
</dbReference>
<dbReference type="Proteomes" id="UP000191056">
    <property type="component" value="Unassembled WGS sequence"/>
</dbReference>